<evidence type="ECO:0000256" key="3">
    <source>
        <dbReference type="ARBA" id="ARBA00004961"/>
    </source>
</evidence>
<dbReference type="EC" id="3.1.1.31" evidence="5 7"/>
<evidence type="ECO:0000259" key="8">
    <source>
        <dbReference type="Pfam" id="PF01182"/>
    </source>
</evidence>
<proteinExistence type="inferred from homology"/>
<evidence type="ECO:0000256" key="5">
    <source>
        <dbReference type="ARBA" id="ARBA00013198"/>
    </source>
</evidence>
<comment type="similarity">
    <text evidence="4 7">Belongs to the glucosamine/galactosamine-6-phosphate isomerase family. 6-phosphogluconolactonase subfamily.</text>
</comment>
<evidence type="ECO:0000256" key="1">
    <source>
        <dbReference type="ARBA" id="ARBA00000832"/>
    </source>
</evidence>
<dbReference type="EMBL" id="JBHUNF010000001">
    <property type="protein sequence ID" value="MFD2673899.1"/>
    <property type="molecule type" value="Genomic_DNA"/>
</dbReference>
<evidence type="ECO:0000256" key="6">
    <source>
        <dbReference type="ARBA" id="ARBA00020337"/>
    </source>
</evidence>
<comment type="catalytic activity">
    <reaction evidence="1 7">
        <text>6-phospho-D-glucono-1,5-lactone + H2O = 6-phospho-D-gluconate + H(+)</text>
        <dbReference type="Rhea" id="RHEA:12556"/>
        <dbReference type="ChEBI" id="CHEBI:15377"/>
        <dbReference type="ChEBI" id="CHEBI:15378"/>
        <dbReference type="ChEBI" id="CHEBI:57955"/>
        <dbReference type="ChEBI" id="CHEBI:58759"/>
        <dbReference type="EC" id="3.1.1.31"/>
    </reaction>
</comment>
<reference evidence="10" key="1">
    <citation type="journal article" date="2019" name="Int. J. Syst. Evol. Microbiol.">
        <title>The Global Catalogue of Microorganisms (GCM) 10K type strain sequencing project: providing services to taxonomists for standard genome sequencing and annotation.</title>
        <authorList>
            <consortium name="The Broad Institute Genomics Platform"/>
            <consortium name="The Broad Institute Genome Sequencing Center for Infectious Disease"/>
            <person name="Wu L."/>
            <person name="Ma J."/>
        </authorList>
    </citation>
    <scope>NUCLEOTIDE SEQUENCE [LARGE SCALE GENOMIC DNA]</scope>
    <source>
        <strain evidence="10">TISTR 1511</strain>
    </source>
</reference>
<dbReference type="GO" id="GO:0017057">
    <property type="term" value="F:6-phosphogluconolactonase activity"/>
    <property type="evidence" value="ECO:0007669"/>
    <property type="project" value="UniProtKB-EC"/>
</dbReference>
<dbReference type="CDD" id="cd01400">
    <property type="entry name" value="6PGL"/>
    <property type="match status" value="1"/>
</dbReference>
<evidence type="ECO:0000256" key="4">
    <source>
        <dbReference type="ARBA" id="ARBA00010662"/>
    </source>
</evidence>
<dbReference type="RefSeq" id="WP_066055053.1">
    <property type="nucleotide sequence ID" value="NZ_JBHUNF010000001.1"/>
</dbReference>
<name>A0ABW5RH88_9MICO</name>
<gene>
    <name evidence="7 9" type="primary">pgl</name>
    <name evidence="9" type="ORF">ACFSUQ_01065</name>
</gene>
<accession>A0ABW5RH88</accession>
<evidence type="ECO:0000256" key="2">
    <source>
        <dbReference type="ARBA" id="ARBA00002681"/>
    </source>
</evidence>
<organism evidence="9 10">
    <name type="scientific">Gulosibacter bifidus</name>
    <dbReference type="NCBI Taxonomy" id="272239"/>
    <lineage>
        <taxon>Bacteria</taxon>
        <taxon>Bacillati</taxon>
        <taxon>Actinomycetota</taxon>
        <taxon>Actinomycetes</taxon>
        <taxon>Micrococcales</taxon>
        <taxon>Microbacteriaceae</taxon>
        <taxon>Gulosibacter</taxon>
    </lineage>
</organism>
<dbReference type="NCBIfam" id="TIGR01198">
    <property type="entry name" value="pgl"/>
    <property type="match status" value="1"/>
</dbReference>
<dbReference type="InterPro" id="IPR006148">
    <property type="entry name" value="Glc/Gal-6P_isomerase"/>
</dbReference>
<dbReference type="PANTHER" id="PTHR11054:SF0">
    <property type="entry name" value="6-PHOSPHOGLUCONOLACTONASE"/>
    <property type="match status" value="1"/>
</dbReference>
<dbReference type="InterPro" id="IPR005900">
    <property type="entry name" value="6-phosphogluconolactonase_DevB"/>
</dbReference>
<keyword evidence="10" id="KW-1185">Reference proteome</keyword>
<comment type="pathway">
    <text evidence="3 7">Carbohydrate degradation; pentose phosphate pathway; D-ribulose 5-phosphate from D-glucose 6-phosphate (oxidative stage): step 2/3.</text>
</comment>
<sequence>MSFIDSLELVEAESVSALDTKLAEDVAELLVARAAIGDVHIAVSGGSFAQRALPEIVAVATAAGIDWARVHVWFADERFVAADSPDRSLLLVRDALATAPGFVSDHLHAVASADSAVNVHEAATRYAEVLHATVTRTHAGAPALDCILLGMGPDGHTASLFPGMLPTESECTAAVTDSPKPPSERVTLTFGTLAAADHCWIYATGSSKQEALTTVASNPSVDACPITGVRAQQSVRLYADTAAIPEDLRTATKFIQN</sequence>
<dbReference type="PANTHER" id="PTHR11054">
    <property type="entry name" value="6-PHOSPHOGLUCONOLACTONASE"/>
    <property type="match status" value="1"/>
</dbReference>
<dbReference type="Proteomes" id="UP001597453">
    <property type="component" value="Unassembled WGS sequence"/>
</dbReference>
<comment type="function">
    <text evidence="2 7">Hydrolysis of 6-phosphogluconolactone to 6-phosphogluconate.</text>
</comment>
<comment type="caution">
    <text evidence="9">The sequence shown here is derived from an EMBL/GenBank/DDBJ whole genome shotgun (WGS) entry which is preliminary data.</text>
</comment>
<keyword evidence="7 9" id="KW-0378">Hydrolase</keyword>
<dbReference type="SUPFAM" id="SSF100950">
    <property type="entry name" value="NagB/RpiA/CoA transferase-like"/>
    <property type="match status" value="1"/>
</dbReference>
<evidence type="ECO:0000313" key="10">
    <source>
        <dbReference type="Proteomes" id="UP001597453"/>
    </source>
</evidence>
<dbReference type="InterPro" id="IPR037171">
    <property type="entry name" value="NagB/RpiA_transferase-like"/>
</dbReference>
<dbReference type="Pfam" id="PF01182">
    <property type="entry name" value="Glucosamine_iso"/>
    <property type="match status" value="1"/>
</dbReference>
<dbReference type="Gene3D" id="3.40.50.1360">
    <property type="match status" value="1"/>
</dbReference>
<protein>
    <recommendedName>
        <fullName evidence="6 7">6-phosphogluconolactonase</fullName>
        <shortName evidence="7">6PGL</shortName>
        <ecNumber evidence="5 7">3.1.1.31</ecNumber>
    </recommendedName>
</protein>
<dbReference type="InterPro" id="IPR039104">
    <property type="entry name" value="6PGL"/>
</dbReference>
<feature type="domain" description="Glucosamine/galactosamine-6-phosphate isomerase" evidence="8">
    <location>
        <begin position="16"/>
        <end position="233"/>
    </location>
</feature>
<evidence type="ECO:0000313" key="9">
    <source>
        <dbReference type="EMBL" id="MFD2673899.1"/>
    </source>
</evidence>
<evidence type="ECO:0000256" key="7">
    <source>
        <dbReference type="RuleBase" id="RU365095"/>
    </source>
</evidence>